<gene>
    <name evidence="2" type="ORF">IRI77_25570</name>
</gene>
<dbReference type="AlphaFoldDB" id="A0A7S7NM69"/>
<dbReference type="RefSeq" id="WP_194447830.1">
    <property type="nucleotide sequence ID" value="NZ_CP063849.1"/>
</dbReference>
<protein>
    <submittedName>
        <fullName evidence="2">Uncharacterized protein</fullName>
    </submittedName>
</protein>
<sequence>MTRDDARFDAMAAAALARNIRIADDQLSLTAAAEAGVCSYEDPARFHGSYCDVLQEFQPHSLHEHIVANSLAANLWSQRRYRGVESGLLDSCLREASVTAAPGESGATPARRLYQAFRPLSPAELTTLATLDQLHDALHRSTRANADRLAKARRRREAAAKKEAAQGR</sequence>
<accession>A0A7S7NM69</accession>
<organism evidence="2 3">
    <name type="scientific">Paludibaculum fermentans</name>
    <dbReference type="NCBI Taxonomy" id="1473598"/>
    <lineage>
        <taxon>Bacteria</taxon>
        <taxon>Pseudomonadati</taxon>
        <taxon>Acidobacteriota</taxon>
        <taxon>Terriglobia</taxon>
        <taxon>Bryobacterales</taxon>
        <taxon>Bryobacteraceae</taxon>
        <taxon>Paludibaculum</taxon>
    </lineage>
</organism>
<reference evidence="2 3" key="1">
    <citation type="submission" date="2020-10" db="EMBL/GenBank/DDBJ databases">
        <title>Complete genome sequence of Paludibaculum fermentans P105T, a facultatively anaerobic acidobacterium capable of dissimilatory Fe(III) reduction.</title>
        <authorList>
            <person name="Dedysh S.N."/>
            <person name="Beletsky A.V."/>
            <person name="Kulichevskaya I.S."/>
            <person name="Mardanov A.V."/>
            <person name="Ravin N.V."/>
        </authorList>
    </citation>
    <scope>NUCLEOTIDE SEQUENCE [LARGE SCALE GENOMIC DNA]</scope>
    <source>
        <strain evidence="2 3">P105</strain>
    </source>
</reference>
<dbReference type="KEGG" id="pfer:IRI77_25570"/>
<evidence type="ECO:0000313" key="3">
    <source>
        <dbReference type="Proteomes" id="UP000593892"/>
    </source>
</evidence>
<evidence type="ECO:0000256" key="1">
    <source>
        <dbReference type="SAM" id="MobiDB-lite"/>
    </source>
</evidence>
<dbReference type="Proteomes" id="UP000593892">
    <property type="component" value="Chromosome"/>
</dbReference>
<feature type="region of interest" description="Disordered" evidence="1">
    <location>
        <begin position="145"/>
        <end position="168"/>
    </location>
</feature>
<keyword evidence="3" id="KW-1185">Reference proteome</keyword>
<dbReference type="EMBL" id="CP063849">
    <property type="protein sequence ID" value="QOY86161.1"/>
    <property type="molecule type" value="Genomic_DNA"/>
</dbReference>
<proteinExistence type="predicted"/>
<name>A0A7S7NM69_PALFE</name>
<feature type="compositionally biased region" description="Basic and acidic residues" evidence="1">
    <location>
        <begin position="157"/>
        <end position="168"/>
    </location>
</feature>
<evidence type="ECO:0000313" key="2">
    <source>
        <dbReference type="EMBL" id="QOY86161.1"/>
    </source>
</evidence>